<evidence type="ECO:0000256" key="1">
    <source>
        <dbReference type="SAM" id="Phobius"/>
    </source>
</evidence>
<gene>
    <name evidence="2" type="ORF">PSON_ATCC_30995.1.T0060368</name>
</gene>
<dbReference type="EMBL" id="CAJJDN010000006">
    <property type="protein sequence ID" value="CAD8052266.1"/>
    <property type="molecule type" value="Genomic_DNA"/>
</dbReference>
<dbReference type="AlphaFoldDB" id="A0A8S1KGN1"/>
<name>A0A8S1KGN1_9CILI</name>
<evidence type="ECO:0008006" key="4">
    <source>
        <dbReference type="Google" id="ProtNLM"/>
    </source>
</evidence>
<sequence length="265" mass="31153">MIQIQKQNNHQQLLKYVIHQYLEFKSYKSIKWSELQLGDIVCLKRGRQSPADLLILDSSQEELLVDFEVRVACSYTFVNINNIQKGNIMDFITKLNGQISFSIQESPLGNIKLKNDPKATSSIRVGKDCCYVQTNLNKQNCLSNSCIVEFQTYICYSCWIYFSICFISNMIYSSFFLEEYFFKSLIYSLLIFPHNLLLIEKVCYFFNIISNNRAFKKLQQQSKNKGKLKKQQMLRANNYPNIQKSQNDRKILMPIENILTCHYQI</sequence>
<evidence type="ECO:0000313" key="2">
    <source>
        <dbReference type="EMBL" id="CAD8052266.1"/>
    </source>
</evidence>
<feature type="transmembrane region" description="Helical" evidence="1">
    <location>
        <begin position="153"/>
        <end position="172"/>
    </location>
</feature>
<organism evidence="2 3">
    <name type="scientific">Paramecium sonneborni</name>
    <dbReference type="NCBI Taxonomy" id="65129"/>
    <lineage>
        <taxon>Eukaryota</taxon>
        <taxon>Sar</taxon>
        <taxon>Alveolata</taxon>
        <taxon>Ciliophora</taxon>
        <taxon>Intramacronucleata</taxon>
        <taxon>Oligohymenophorea</taxon>
        <taxon>Peniculida</taxon>
        <taxon>Parameciidae</taxon>
        <taxon>Paramecium</taxon>
    </lineage>
</organism>
<proteinExistence type="predicted"/>
<accession>A0A8S1KGN1</accession>
<evidence type="ECO:0000313" key="3">
    <source>
        <dbReference type="Proteomes" id="UP000692954"/>
    </source>
</evidence>
<keyword evidence="1" id="KW-0472">Membrane</keyword>
<reference evidence="2" key="1">
    <citation type="submission" date="2021-01" db="EMBL/GenBank/DDBJ databases">
        <authorList>
            <consortium name="Genoscope - CEA"/>
            <person name="William W."/>
        </authorList>
    </citation>
    <scope>NUCLEOTIDE SEQUENCE</scope>
</reference>
<comment type="caution">
    <text evidence="2">The sequence shown here is derived from an EMBL/GenBank/DDBJ whole genome shotgun (WGS) entry which is preliminary data.</text>
</comment>
<keyword evidence="1" id="KW-1133">Transmembrane helix</keyword>
<keyword evidence="3" id="KW-1185">Reference proteome</keyword>
<protein>
    <recommendedName>
        <fullName evidence="4">Transmembrane protein</fullName>
    </recommendedName>
</protein>
<dbReference type="Proteomes" id="UP000692954">
    <property type="component" value="Unassembled WGS sequence"/>
</dbReference>
<keyword evidence="1" id="KW-0812">Transmembrane</keyword>
<feature type="transmembrane region" description="Helical" evidence="1">
    <location>
        <begin position="184"/>
        <end position="209"/>
    </location>
</feature>